<dbReference type="Proteomes" id="UP000011131">
    <property type="component" value="Chromosome"/>
</dbReference>
<dbReference type="EMBL" id="CP004025">
    <property type="protein sequence ID" value="AGC44565.1"/>
    <property type="molecule type" value="Genomic_DNA"/>
</dbReference>
<gene>
    <name evidence="2" type="ordered locus">MYSTI_03253</name>
</gene>
<dbReference type="PANTHER" id="PTHR34985:SF1">
    <property type="entry name" value="SLR0554 PROTEIN"/>
    <property type="match status" value="1"/>
</dbReference>
<dbReference type="InterPro" id="IPR007936">
    <property type="entry name" value="VapE-like_dom"/>
</dbReference>
<proteinExistence type="predicted"/>
<protein>
    <submittedName>
        <fullName evidence="2">Virulence-associated protein E domain-containing protein</fullName>
    </submittedName>
</protein>
<sequence>MRVAFYESAQDNVPRVEDVTWPQLRALFTTHRRSQCPQSPCPSRCPAKNGPAWSPVDISERRRNENVRAVTLAVFDLDHLTAEQLAPLDELERGGYAFALHSTHSHRPPDYCLRLIMPLSRPVLPREWPAVRTAALALLRVPADPATKDLSRLYYLPDAPEGAEPFAESTDGRPLDVDELLASARAGLPVTASPSAPSAPMDAASTTTDQHHLGSLLRRHARPENKALIGRVLRGQPLAPRGSQDTTLQQLMSTVAFCLPTDTPDAAIVELLRPCYAATDWEQGTEHLISEALKKLHRARVRKTERDAKRLVEHQALWERLGISTRAITSTSELTPTDEGQADPDEWMKQLVTYETREETRLRNLEANIYTVLLHAPEWRGALRFNEVTKELELSGSPLRADVRPDELDSEIAVWFQNSEYGRLGLNPKPSHVREVLRIVARQNAYDPLRDYLEGLVWDGKPRIDTFLERYLGATGDTEHLRTIGPKWLISAVARALRPGCKVDTVLILEGPQGLQKSTAFRILAGEWFSDAPLDIGNKDSAALASQFWVQEMAELETVRRAADVQALKAYVSRNEDIYRPPYGRVTVRTPRRCVLVGTTNSEEYLRNDPSGYRRWWPVRCTSIDIAALKQDRAQLWAEAVVRFHQGEQWWLTEDQAERAEAQAKERSETPNDGKRDAIVQWLTRMSPARRPAEVPLLQVAEEALGVPKGQLNAATDREIASVLRDLGFRNRIQCVSGVRRRVWVVPEALRNAPEEKPATAGHRPH</sequence>
<reference evidence="2 3" key="1">
    <citation type="journal article" date="2013" name="Genome Announc.">
        <title>Complete genome sequence of Myxococcus stipitatus strain DSM 14675, a fruiting myxobacterium.</title>
        <authorList>
            <person name="Huntley S."/>
            <person name="Kneip S."/>
            <person name="Treuner-Lange A."/>
            <person name="Sogaard-Andersen L."/>
        </authorList>
    </citation>
    <scope>NUCLEOTIDE SEQUENCE [LARGE SCALE GENOMIC DNA]</scope>
    <source>
        <strain evidence="3">DSM 14675 / JCM 12634 / Mx s8</strain>
    </source>
</reference>
<evidence type="ECO:0000313" key="2">
    <source>
        <dbReference type="EMBL" id="AGC44565.1"/>
    </source>
</evidence>
<dbReference type="Pfam" id="PF05272">
    <property type="entry name" value="VapE-like_dom"/>
    <property type="match status" value="1"/>
</dbReference>
<evidence type="ECO:0000259" key="1">
    <source>
        <dbReference type="Pfam" id="PF05272"/>
    </source>
</evidence>
<dbReference type="AlphaFoldDB" id="L7U9N8"/>
<dbReference type="PANTHER" id="PTHR34985">
    <property type="entry name" value="SLR0554 PROTEIN"/>
    <property type="match status" value="1"/>
</dbReference>
<dbReference type="PATRIC" id="fig|1278073.3.peg.3312"/>
<keyword evidence="3" id="KW-1185">Reference proteome</keyword>
<dbReference type="HOGENOM" id="CLU_360891_0_0_7"/>
<dbReference type="eggNOG" id="COG5545">
    <property type="taxonomic scope" value="Bacteria"/>
</dbReference>
<dbReference type="RefSeq" id="WP_015348826.1">
    <property type="nucleotide sequence ID" value="NC_020126.1"/>
</dbReference>
<dbReference type="KEGG" id="msd:MYSTI_03253"/>
<name>L7U9N8_MYXSD</name>
<organism evidence="2 3">
    <name type="scientific">Myxococcus stipitatus (strain DSM 14675 / JCM 12634 / Mx s8)</name>
    <dbReference type="NCBI Taxonomy" id="1278073"/>
    <lineage>
        <taxon>Bacteria</taxon>
        <taxon>Pseudomonadati</taxon>
        <taxon>Myxococcota</taxon>
        <taxon>Myxococcia</taxon>
        <taxon>Myxococcales</taxon>
        <taxon>Cystobacterineae</taxon>
        <taxon>Myxococcaceae</taxon>
        <taxon>Myxococcus</taxon>
    </lineage>
</organism>
<feature type="domain" description="Virulence-associated protein E-like" evidence="1">
    <location>
        <begin position="453"/>
        <end position="668"/>
    </location>
</feature>
<accession>L7U9N8</accession>
<dbReference type="OrthoDB" id="9763644at2"/>
<evidence type="ECO:0000313" key="3">
    <source>
        <dbReference type="Proteomes" id="UP000011131"/>
    </source>
</evidence>
<dbReference type="STRING" id="1278073.MYSTI_03253"/>